<dbReference type="AlphaFoldDB" id="A0A1D1ZAB8"/>
<gene>
    <name evidence="9" type="primary">STN1_0</name>
    <name evidence="9" type="ORF">g.17227</name>
</gene>
<evidence type="ECO:0000256" key="8">
    <source>
        <dbReference type="ARBA" id="ARBA00030039"/>
    </source>
</evidence>
<comment type="subcellular location">
    <subcellularLocation>
        <location evidence="2">Chromosome</location>
        <location evidence="2">Telomere</location>
    </subcellularLocation>
    <subcellularLocation>
        <location evidence="1">Nucleus</location>
    </subcellularLocation>
</comment>
<evidence type="ECO:0000256" key="4">
    <source>
        <dbReference type="ARBA" id="ARBA00022454"/>
    </source>
</evidence>
<evidence type="ECO:0000256" key="6">
    <source>
        <dbReference type="ARBA" id="ARBA00023125"/>
    </source>
</evidence>
<keyword evidence="7" id="KW-0539">Nucleus</keyword>
<dbReference type="EMBL" id="GDJX01004125">
    <property type="protein sequence ID" value="JAT63811.1"/>
    <property type="molecule type" value="Transcribed_RNA"/>
</dbReference>
<keyword evidence="6" id="KW-0238">DNA-binding</keyword>
<keyword evidence="5" id="KW-0779">Telomere</keyword>
<dbReference type="InterPro" id="IPR040260">
    <property type="entry name" value="RFA2-like"/>
</dbReference>
<dbReference type="GO" id="GO:0000781">
    <property type="term" value="C:chromosome, telomeric region"/>
    <property type="evidence" value="ECO:0007669"/>
    <property type="project" value="UniProtKB-SubCell"/>
</dbReference>
<dbReference type="Gene3D" id="2.40.50.140">
    <property type="entry name" value="Nucleic acid-binding proteins"/>
    <property type="match status" value="1"/>
</dbReference>
<evidence type="ECO:0000313" key="9">
    <source>
        <dbReference type="EMBL" id="JAT63811.1"/>
    </source>
</evidence>
<dbReference type="PANTHER" id="PTHR13989">
    <property type="entry name" value="REPLICATION PROTEIN A-RELATED"/>
    <property type="match status" value="1"/>
</dbReference>
<dbReference type="SUPFAM" id="SSF50249">
    <property type="entry name" value="Nucleic acid-binding proteins"/>
    <property type="match status" value="1"/>
</dbReference>
<feature type="non-terminal residue" evidence="9">
    <location>
        <position position="1"/>
    </location>
</feature>
<dbReference type="GO" id="GO:0003677">
    <property type="term" value="F:DNA binding"/>
    <property type="evidence" value="ECO:0007669"/>
    <property type="project" value="UniProtKB-KW"/>
</dbReference>
<dbReference type="InterPro" id="IPR012340">
    <property type="entry name" value="NA-bd_OB-fold"/>
</dbReference>
<evidence type="ECO:0000256" key="3">
    <source>
        <dbReference type="ARBA" id="ARBA00017411"/>
    </source>
</evidence>
<protein>
    <recommendedName>
        <fullName evidence="3">CST complex subunit STN1</fullName>
    </recommendedName>
    <alternativeName>
        <fullName evidence="8">Suppressor of cdc thirteen homolog</fullName>
    </alternativeName>
</protein>
<evidence type="ECO:0000256" key="2">
    <source>
        <dbReference type="ARBA" id="ARBA00004574"/>
    </source>
</evidence>
<proteinExistence type="predicted"/>
<evidence type="ECO:0000256" key="1">
    <source>
        <dbReference type="ARBA" id="ARBA00004123"/>
    </source>
</evidence>
<sequence>PLTRMDPIRDAHMKLLARDLLALTVGPSTSTDPVSFSTRGGRPVSRAEAVGVVVSRDRGDKFLRFLVDDGTGCIPCILWLNHHLLLHHQTGGGPLPPLPRFLAGRSHSEIEMMGQFAKGHAESAQLGALVRVRGRVTAYRGAVQLTVEGVAAERDPNAEVLHWLQCVRLARRCYGMLPPPPAAPTSSIQNKRKAPSV</sequence>
<organism evidence="9">
    <name type="scientific">Anthurium amnicola</name>
    <dbReference type="NCBI Taxonomy" id="1678845"/>
    <lineage>
        <taxon>Eukaryota</taxon>
        <taxon>Viridiplantae</taxon>
        <taxon>Streptophyta</taxon>
        <taxon>Embryophyta</taxon>
        <taxon>Tracheophyta</taxon>
        <taxon>Spermatophyta</taxon>
        <taxon>Magnoliopsida</taxon>
        <taxon>Liliopsida</taxon>
        <taxon>Araceae</taxon>
        <taxon>Pothoideae</taxon>
        <taxon>Potheae</taxon>
        <taxon>Anthurium</taxon>
    </lineage>
</organism>
<name>A0A1D1ZAB8_9ARAE</name>
<dbReference type="GO" id="GO:0005634">
    <property type="term" value="C:nucleus"/>
    <property type="evidence" value="ECO:0007669"/>
    <property type="project" value="UniProtKB-SubCell"/>
</dbReference>
<evidence type="ECO:0000256" key="5">
    <source>
        <dbReference type="ARBA" id="ARBA00022895"/>
    </source>
</evidence>
<accession>A0A1D1ZAB8</accession>
<keyword evidence="4" id="KW-0158">Chromosome</keyword>
<reference evidence="9" key="1">
    <citation type="submission" date="2015-07" db="EMBL/GenBank/DDBJ databases">
        <title>Transcriptome Assembly of Anthurium amnicola.</title>
        <authorList>
            <person name="Suzuki J."/>
        </authorList>
    </citation>
    <scope>NUCLEOTIDE SEQUENCE</scope>
</reference>
<evidence type="ECO:0000256" key="7">
    <source>
        <dbReference type="ARBA" id="ARBA00023242"/>
    </source>
</evidence>
<dbReference type="PANTHER" id="PTHR13989:SF33">
    <property type="entry name" value="CST COMPLEX SUBUNIT STN1"/>
    <property type="match status" value="1"/>
</dbReference>